<dbReference type="AlphaFoldDB" id="A0A556V528"/>
<gene>
    <name evidence="1" type="ORF">Baya_13022</name>
</gene>
<reference evidence="1 2" key="1">
    <citation type="journal article" date="2019" name="Genome Biol. Evol.">
        <title>Whole-Genome Sequencing of the Giant Devil Catfish, Bagarius yarrelli.</title>
        <authorList>
            <person name="Jiang W."/>
            <person name="Lv Y."/>
            <person name="Cheng L."/>
            <person name="Yang K."/>
            <person name="Chao B."/>
            <person name="Wang X."/>
            <person name="Li Y."/>
            <person name="Pan X."/>
            <person name="You X."/>
            <person name="Zhang Y."/>
            <person name="Yang J."/>
            <person name="Li J."/>
            <person name="Zhang X."/>
            <person name="Liu S."/>
            <person name="Sun C."/>
            <person name="Yang J."/>
            <person name="Shi Q."/>
        </authorList>
    </citation>
    <scope>NUCLEOTIDE SEQUENCE [LARGE SCALE GENOMIC DNA]</scope>
    <source>
        <strain evidence="1">JWS20170419001</strain>
        <tissue evidence="1">Muscle</tissue>
    </source>
</reference>
<protein>
    <submittedName>
        <fullName evidence="1">Uncharacterized protein</fullName>
    </submittedName>
</protein>
<proteinExistence type="predicted"/>
<name>A0A556V528_BAGYA</name>
<evidence type="ECO:0000313" key="2">
    <source>
        <dbReference type="Proteomes" id="UP000319801"/>
    </source>
</evidence>
<dbReference type="Proteomes" id="UP000319801">
    <property type="component" value="Unassembled WGS sequence"/>
</dbReference>
<accession>A0A556V528</accession>
<comment type="caution">
    <text evidence="1">The sequence shown here is derived from an EMBL/GenBank/DDBJ whole genome shotgun (WGS) entry which is preliminary data.</text>
</comment>
<dbReference type="EMBL" id="VCAZ01000122">
    <property type="protein sequence ID" value="TSV02102.1"/>
    <property type="molecule type" value="Genomic_DNA"/>
</dbReference>
<evidence type="ECO:0000313" key="1">
    <source>
        <dbReference type="EMBL" id="TSV02102.1"/>
    </source>
</evidence>
<sequence>MMAPSIITCGINVVEYGAKTRQTPQDPPSPQPIGGKTLSMTSWIVPTGSLADLGVILKHHKVWTNGLQKMKFSSALLSLRRENLGVCHARWPITPAPQSLSALTAFPNLNQNLYGVLESESESSAAVSRTVSTSGRRAIKRVH</sequence>
<keyword evidence="2" id="KW-1185">Reference proteome</keyword>
<organism evidence="1 2">
    <name type="scientific">Bagarius yarrelli</name>
    <name type="common">Goonch</name>
    <name type="synonym">Bagrus yarrelli</name>
    <dbReference type="NCBI Taxonomy" id="175774"/>
    <lineage>
        <taxon>Eukaryota</taxon>
        <taxon>Metazoa</taxon>
        <taxon>Chordata</taxon>
        <taxon>Craniata</taxon>
        <taxon>Vertebrata</taxon>
        <taxon>Euteleostomi</taxon>
        <taxon>Actinopterygii</taxon>
        <taxon>Neopterygii</taxon>
        <taxon>Teleostei</taxon>
        <taxon>Ostariophysi</taxon>
        <taxon>Siluriformes</taxon>
        <taxon>Sisoridae</taxon>
        <taxon>Sisorinae</taxon>
        <taxon>Bagarius</taxon>
    </lineage>
</organism>